<evidence type="ECO:0000256" key="3">
    <source>
        <dbReference type="ARBA" id="ARBA00008838"/>
    </source>
</evidence>
<dbReference type="GeneID" id="20655292"/>
<feature type="domain" description="Beta-adaptin appendage C-terminal subdomain" evidence="9">
    <location>
        <begin position="400"/>
        <end position="504"/>
    </location>
</feature>
<dbReference type="PANTHER" id="PTHR14211">
    <property type="entry name" value="GLIOMA SUPPRESSOR CANDIDATE REGION GENE 2"/>
    <property type="match status" value="1"/>
</dbReference>
<dbReference type="AlphaFoldDB" id="G4YXG5"/>
<dbReference type="GO" id="GO:0016192">
    <property type="term" value="P:vesicle-mediated transport"/>
    <property type="evidence" value="ECO:0007669"/>
    <property type="project" value="InterPro"/>
</dbReference>
<dbReference type="InterPro" id="IPR012295">
    <property type="entry name" value="TBP_dom_sf"/>
</dbReference>
<evidence type="ECO:0000256" key="2">
    <source>
        <dbReference type="ARBA" id="ARBA00004642"/>
    </source>
</evidence>
<dbReference type="Proteomes" id="UP000002640">
    <property type="component" value="Unassembled WGS sequence"/>
</dbReference>
<dbReference type="OMA" id="CRVFEIL"/>
<dbReference type="SMR" id="G4YXG5"/>
<sequence>MELEHQMRRGEKAIIKQINAYHILQDIVKSEKQAAKKQELKKLQQEQKLQEEPLVRVAGKYTKLDRETPVSFSEELTGNFRTLKPKGNPLLDRFDSLHKRNKIEIGRPKKTRKAKNFRHDMRGAQVVEIRREEYERTKRSILKKIRRRLVILGVIIGLLAVVAFALGGVIRGYYMNILKFHRVFGRVSLVNLYFIYAAVSLVFSFHGFYIDGKWRKLQQDGNRLILHVRSFFVLGVGSWALALWLGIATLSAFGLVEVQYISSSSPNLIYLTTLVMVTVHLLVSPWLLRTIHRKGSQADEFFGTASQRKPRRQGSAKAGLNRNRSGFFNEEGNASISHLQLAMEGEEEPPRSARRQSPSPRPVSSRDPVPTRDVVEVPPPAEPQGYHQIPFASPVFLMDPEANLPPPEFWQLWKQTKTTGAFSCSFANQPSRADLERHLEAHGFHVVAVEQKDSVLQVYFYGSQYGTDTVFLCEFVLLFARRFFQATFKCEDRDSASNFVTRFNLQDLLIVES</sequence>
<accession>G4YXG5</accession>
<evidence type="ECO:0000256" key="5">
    <source>
        <dbReference type="ARBA" id="ARBA00022517"/>
    </source>
</evidence>
<evidence type="ECO:0000313" key="10">
    <source>
        <dbReference type="EMBL" id="EGZ23826.1"/>
    </source>
</evidence>
<dbReference type="SUPFAM" id="SSF103473">
    <property type="entry name" value="MFS general substrate transporter"/>
    <property type="match status" value="1"/>
</dbReference>
<keyword evidence="8" id="KW-1133">Transmembrane helix</keyword>
<dbReference type="Pfam" id="PF07767">
    <property type="entry name" value="Nop53"/>
    <property type="match status" value="1"/>
</dbReference>
<feature type="compositionally biased region" description="Polar residues" evidence="7">
    <location>
        <begin position="322"/>
        <end position="338"/>
    </location>
</feature>
<feature type="transmembrane region" description="Helical" evidence="8">
    <location>
        <begin position="190"/>
        <end position="210"/>
    </location>
</feature>
<dbReference type="RefSeq" id="XP_009519114.1">
    <property type="nucleotide sequence ID" value="XM_009520819.1"/>
</dbReference>
<evidence type="ECO:0000256" key="1">
    <source>
        <dbReference type="ARBA" id="ARBA00004604"/>
    </source>
</evidence>
<evidence type="ECO:0000256" key="4">
    <source>
        <dbReference type="ARBA" id="ARBA00018339"/>
    </source>
</evidence>
<dbReference type="GO" id="GO:0005730">
    <property type="term" value="C:nucleolus"/>
    <property type="evidence" value="ECO:0007669"/>
    <property type="project" value="UniProtKB-SubCell"/>
</dbReference>
<dbReference type="STRING" id="1094619.G4YXG5"/>
<reference evidence="10 11" key="1">
    <citation type="journal article" date="2006" name="Science">
        <title>Phytophthora genome sequences uncover evolutionary origins and mechanisms of pathogenesis.</title>
        <authorList>
            <person name="Tyler B.M."/>
            <person name="Tripathy S."/>
            <person name="Zhang X."/>
            <person name="Dehal P."/>
            <person name="Jiang R.H."/>
            <person name="Aerts A."/>
            <person name="Arredondo F.D."/>
            <person name="Baxter L."/>
            <person name="Bensasson D."/>
            <person name="Beynon J.L."/>
            <person name="Chapman J."/>
            <person name="Damasceno C.M."/>
            <person name="Dorrance A.E."/>
            <person name="Dou D."/>
            <person name="Dickerman A.W."/>
            <person name="Dubchak I.L."/>
            <person name="Garbelotto M."/>
            <person name="Gijzen M."/>
            <person name="Gordon S.G."/>
            <person name="Govers F."/>
            <person name="Grunwald N.J."/>
            <person name="Huang W."/>
            <person name="Ivors K.L."/>
            <person name="Jones R.W."/>
            <person name="Kamoun S."/>
            <person name="Krampis K."/>
            <person name="Lamour K.H."/>
            <person name="Lee M.K."/>
            <person name="McDonald W.H."/>
            <person name="Medina M."/>
            <person name="Meijer H.J."/>
            <person name="Nordberg E.K."/>
            <person name="Maclean D.J."/>
            <person name="Ospina-Giraldo M.D."/>
            <person name="Morris P.F."/>
            <person name="Phuntumart V."/>
            <person name="Putnam N.H."/>
            <person name="Rash S."/>
            <person name="Rose J.K."/>
            <person name="Sakihama Y."/>
            <person name="Salamov A.A."/>
            <person name="Savidor A."/>
            <person name="Scheuring C.F."/>
            <person name="Smith B.M."/>
            <person name="Sobral B.W."/>
            <person name="Terry A."/>
            <person name="Torto-Alalibo T.A."/>
            <person name="Win J."/>
            <person name="Xu Z."/>
            <person name="Zhang H."/>
            <person name="Grigoriev I.V."/>
            <person name="Rokhsar D.S."/>
            <person name="Boore J.L."/>
        </authorList>
    </citation>
    <scope>NUCLEOTIDE SEQUENCE [LARGE SCALE GENOMIC DNA]</scope>
    <source>
        <strain evidence="10 11">P6497</strain>
    </source>
</reference>
<evidence type="ECO:0000256" key="8">
    <source>
        <dbReference type="SAM" id="Phobius"/>
    </source>
</evidence>
<dbReference type="GO" id="GO:0008097">
    <property type="term" value="F:5S rRNA binding"/>
    <property type="evidence" value="ECO:0007669"/>
    <property type="project" value="TreeGrafter"/>
</dbReference>
<dbReference type="PANTHER" id="PTHR14211:SF7">
    <property type="entry name" value="RIBOSOME BIOGENESIS PROTEIN NOP53"/>
    <property type="match status" value="1"/>
</dbReference>
<dbReference type="GO" id="GO:0000027">
    <property type="term" value="P:ribosomal large subunit assembly"/>
    <property type="evidence" value="ECO:0007669"/>
    <property type="project" value="TreeGrafter"/>
</dbReference>
<dbReference type="Pfam" id="PF09066">
    <property type="entry name" value="B2-adapt-app_C"/>
    <property type="match status" value="1"/>
</dbReference>
<dbReference type="GO" id="GO:0005654">
    <property type="term" value="C:nucleoplasm"/>
    <property type="evidence" value="ECO:0007669"/>
    <property type="project" value="UniProtKB-SubCell"/>
</dbReference>
<feature type="transmembrane region" description="Helical" evidence="8">
    <location>
        <begin position="268"/>
        <end position="288"/>
    </location>
</feature>
<protein>
    <recommendedName>
        <fullName evidence="4">Ribosome biogenesis protein NOP53</fullName>
    </recommendedName>
</protein>
<evidence type="ECO:0000256" key="6">
    <source>
        <dbReference type="ARBA" id="ARBA00023242"/>
    </source>
</evidence>
<keyword evidence="8" id="KW-0812">Transmembrane</keyword>
<feature type="transmembrane region" description="Helical" evidence="8">
    <location>
        <begin position="149"/>
        <end position="170"/>
    </location>
</feature>
<feature type="compositionally biased region" description="Low complexity" evidence="7">
    <location>
        <begin position="355"/>
        <end position="368"/>
    </location>
</feature>
<organism evidence="10 11">
    <name type="scientific">Phytophthora sojae (strain P6497)</name>
    <name type="common">Soybean stem and root rot agent</name>
    <name type="synonym">Phytophthora megasperma f. sp. glycines</name>
    <dbReference type="NCBI Taxonomy" id="1094619"/>
    <lineage>
        <taxon>Eukaryota</taxon>
        <taxon>Sar</taxon>
        <taxon>Stramenopiles</taxon>
        <taxon>Oomycota</taxon>
        <taxon>Peronosporomycetes</taxon>
        <taxon>Peronosporales</taxon>
        <taxon>Peronosporaceae</taxon>
        <taxon>Phytophthora</taxon>
    </lineage>
</organism>
<dbReference type="GO" id="GO:0006364">
    <property type="term" value="P:rRNA processing"/>
    <property type="evidence" value="ECO:0007669"/>
    <property type="project" value="TreeGrafter"/>
</dbReference>
<name>G4YXG5_PHYSP</name>
<evidence type="ECO:0000259" key="9">
    <source>
        <dbReference type="Pfam" id="PF09066"/>
    </source>
</evidence>
<dbReference type="EMBL" id="JH159152">
    <property type="protein sequence ID" value="EGZ23826.1"/>
    <property type="molecule type" value="Genomic_DNA"/>
</dbReference>
<gene>
    <name evidence="10" type="ORF">PHYSODRAFT_480739</name>
</gene>
<feature type="transmembrane region" description="Helical" evidence="8">
    <location>
        <begin position="231"/>
        <end position="256"/>
    </location>
</feature>
<evidence type="ECO:0000256" key="7">
    <source>
        <dbReference type="SAM" id="MobiDB-lite"/>
    </source>
</evidence>
<keyword evidence="5" id="KW-0690">Ribosome biogenesis</keyword>
<proteinExistence type="inferred from homology"/>
<comment type="similarity">
    <text evidence="3">Belongs to the NOP53 family.</text>
</comment>
<dbReference type="GO" id="GO:0006886">
    <property type="term" value="P:intracellular protein transport"/>
    <property type="evidence" value="ECO:0007669"/>
    <property type="project" value="InterPro"/>
</dbReference>
<dbReference type="KEGG" id="psoj:PHYSODRAFT_480739"/>
<dbReference type="InterPro" id="IPR011687">
    <property type="entry name" value="Nop53/GLTSCR2"/>
</dbReference>
<dbReference type="InterPro" id="IPR036259">
    <property type="entry name" value="MFS_trans_sf"/>
</dbReference>
<keyword evidence="8" id="KW-0472">Membrane</keyword>
<comment type="subcellular location">
    <subcellularLocation>
        <location evidence="1">Nucleus</location>
        <location evidence="1">Nucleolus</location>
    </subcellularLocation>
    <subcellularLocation>
        <location evidence="2">Nucleus</location>
        <location evidence="2">Nucleoplasm</location>
    </subcellularLocation>
</comment>
<dbReference type="Gene3D" id="3.30.310.10">
    <property type="entry name" value="TATA-Binding Protein"/>
    <property type="match status" value="1"/>
</dbReference>
<dbReference type="GO" id="GO:0030131">
    <property type="term" value="C:clathrin adaptor complex"/>
    <property type="evidence" value="ECO:0007669"/>
    <property type="project" value="InterPro"/>
</dbReference>
<keyword evidence="11" id="KW-1185">Reference proteome</keyword>
<dbReference type="InterPro" id="IPR015151">
    <property type="entry name" value="B-adaptin_app_sub_C"/>
</dbReference>
<dbReference type="InParanoid" id="G4YXG5"/>
<feature type="region of interest" description="Disordered" evidence="7">
    <location>
        <begin position="302"/>
        <end position="387"/>
    </location>
</feature>
<keyword evidence="6" id="KW-0539">Nucleus</keyword>
<evidence type="ECO:0000313" key="11">
    <source>
        <dbReference type="Proteomes" id="UP000002640"/>
    </source>
</evidence>